<feature type="transmembrane region" description="Helical" evidence="1">
    <location>
        <begin position="74"/>
        <end position="96"/>
    </location>
</feature>
<keyword evidence="1" id="KW-0472">Membrane</keyword>
<feature type="transmembrane region" description="Helical" evidence="1">
    <location>
        <begin position="226"/>
        <end position="246"/>
    </location>
</feature>
<dbReference type="GO" id="GO:0016747">
    <property type="term" value="F:acyltransferase activity, transferring groups other than amino-acyl groups"/>
    <property type="evidence" value="ECO:0007669"/>
    <property type="project" value="InterPro"/>
</dbReference>
<feature type="transmembrane region" description="Helical" evidence="1">
    <location>
        <begin position="116"/>
        <end position="138"/>
    </location>
</feature>
<dbReference type="InterPro" id="IPR002656">
    <property type="entry name" value="Acyl_transf_3_dom"/>
</dbReference>
<feature type="domain" description="Acyltransferase 3" evidence="2">
    <location>
        <begin position="33"/>
        <end position="304"/>
    </location>
</feature>
<dbReference type="InterPro" id="IPR050879">
    <property type="entry name" value="Acyltransferase_3"/>
</dbReference>
<dbReference type="EMBL" id="LDTB01000004">
    <property type="protein sequence ID" value="KTT76160.1"/>
    <property type="molecule type" value="Genomic_DNA"/>
</dbReference>
<dbReference type="GO" id="GO:0000271">
    <property type="term" value="P:polysaccharide biosynthetic process"/>
    <property type="evidence" value="ECO:0007669"/>
    <property type="project" value="TreeGrafter"/>
</dbReference>
<feature type="transmembrane region" description="Helical" evidence="1">
    <location>
        <begin position="258"/>
        <end position="277"/>
    </location>
</feature>
<accession>A0A147I9N8</accession>
<feature type="transmembrane region" description="Helical" evidence="1">
    <location>
        <begin position="34"/>
        <end position="53"/>
    </location>
</feature>
<evidence type="ECO:0000256" key="1">
    <source>
        <dbReference type="SAM" id="Phobius"/>
    </source>
</evidence>
<dbReference type="GO" id="GO:0016020">
    <property type="term" value="C:membrane"/>
    <property type="evidence" value="ECO:0007669"/>
    <property type="project" value="TreeGrafter"/>
</dbReference>
<evidence type="ECO:0000313" key="4">
    <source>
        <dbReference type="Proteomes" id="UP000074310"/>
    </source>
</evidence>
<dbReference type="AlphaFoldDB" id="A0A147I9N8"/>
<feature type="transmembrane region" description="Helical" evidence="1">
    <location>
        <begin position="179"/>
        <end position="195"/>
    </location>
</feature>
<evidence type="ECO:0000259" key="2">
    <source>
        <dbReference type="Pfam" id="PF01757"/>
    </source>
</evidence>
<feature type="transmembrane region" description="Helical" evidence="1">
    <location>
        <begin position="283"/>
        <end position="305"/>
    </location>
</feature>
<name>A0A147I9N8_9SPHN</name>
<keyword evidence="4" id="KW-1185">Reference proteome</keyword>
<organism evidence="3 4">
    <name type="scientific">Sphingomonas endophytica</name>
    <dbReference type="NCBI Taxonomy" id="869719"/>
    <lineage>
        <taxon>Bacteria</taxon>
        <taxon>Pseudomonadati</taxon>
        <taxon>Pseudomonadota</taxon>
        <taxon>Alphaproteobacteria</taxon>
        <taxon>Sphingomonadales</taxon>
        <taxon>Sphingomonadaceae</taxon>
        <taxon>Sphingomonas</taxon>
    </lineage>
</organism>
<dbReference type="PANTHER" id="PTHR23028">
    <property type="entry name" value="ACETYLTRANSFERASE"/>
    <property type="match status" value="1"/>
</dbReference>
<evidence type="ECO:0000313" key="3">
    <source>
        <dbReference type="EMBL" id="KTT76160.1"/>
    </source>
</evidence>
<keyword evidence="1" id="KW-0812">Transmembrane</keyword>
<dbReference type="Pfam" id="PF01757">
    <property type="entry name" value="Acyl_transf_3"/>
    <property type="match status" value="1"/>
</dbReference>
<comment type="caution">
    <text evidence="3">The sequence shown here is derived from an EMBL/GenBank/DDBJ whole genome shotgun (WGS) entry which is preliminary data.</text>
</comment>
<proteinExistence type="predicted"/>
<gene>
    <name evidence="3" type="ORF">NS334_01800</name>
</gene>
<feature type="transmembrane region" description="Helical" evidence="1">
    <location>
        <begin position="150"/>
        <end position="167"/>
    </location>
</feature>
<reference evidence="3 4" key="1">
    <citation type="journal article" date="2016" name="Front. Microbiol.">
        <title>Genomic Resource of Rice Seed Associated Bacteria.</title>
        <authorList>
            <person name="Midha S."/>
            <person name="Bansal K."/>
            <person name="Sharma S."/>
            <person name="Kumar N."/>
            <person name="Patil P.P."/>
            <person name="Chaudhry V."/>
            <person name="Patil P.B."/>
        </authorList>
    </citation>
    <scope>NUCLEOTIDE SEQUENCE [LARGE SCALE GENOMIC DNA]</scope>
    <source>
        <strain evidence="3 4">NS334</strain>
    </source>
</reference>
<dbReference type="PANTHER" id="PTHR23028:SF131">
    <property type="entry name" value="BLR2367 PROTEIN"/>
    <property type="match status" value="1"/>
</dbReference>
<protein>
    <recommendedName>
        <fullName evidence="2">Acyltransferase 3 domain-containing protein</fullName>
    </recommendedName>
</protein>
<sequence>MVLIAHAMAQFWNHPIDGMTRIRNVTGIEWGDGVHIFFVISGFIMLYLANGHFAERGYPGEFIKRRIIRVIPPYWIVTTLMVAIALFASGAVNHGITDWGYVLASYLFFPMARADGVIHPIMGLGWTLNYEFFFYALFAASLFFRQAQALIGLTIVFIVLVAIHPLMPHGALSFWSDPIILNFLIGLGLAHLFVRGVEVPDAAAALLVAIGVLLLVLRPFDALVGPRGVIVAASLIAAAGILGRSVRWPRPVLAVGDASYSIYLTHPFTLNAVTLVWRKLGLPLWSVGYFMCLVVAATLVGYLAFRFAEKPLVDKLRTVFEPRRETLAA</sequence>
<dbReference type="PATRIC" id="fig|869719.3.peg.2034"/>
<dbReference type="Proteomes" id="UP000074310">
    <property type="component" value="Unassembled WGS sequence"/>
</dbReference>
<keyword evidence="1" id="KW-1133">Transmembrane helix</keyword>
<feature type="transmembrane region" description="Helical" evidence="1">
    <location>
        <begin position="202"/>
        <end position="220"/>
    </location>
</feature>